<evidence type="ECO:0000313" key="2">
    <source>
        <dbReference type="Proteomes" id="UP000827665"/>
    </source>
</evidence>
<gene>
    <name evidence="1" type="ORF">JLBYU32_131</name>
</gene>
<reference evidence="1 2" key="1">
    <citation type="submission" date="2021-09" db="EMBL/GenBank/DDBJ databases">
        <authorList>
            <person name="Lewis J.M."/>
            <person name="Brown D.E."/>
            <person name="Hales J.R."/>
            <person name="Hansen B.R."/>
            <person name="Janda K.E."/>
            <person name="Kotter D.B."/>
            <person name="McCleary W.R."/>
        </authorList>
    </citation>
    <scope>NUCLEOTIDE SEQUENCE [LARGE SCALE GENOMIC DNA]</scope>
</reference>
<organism evidence="1 2">
    <name type="scientific">Escherichia phage JLBYU32</name>
    <dbReference type="NCBI Taxonomy" id="2894746"/>
    <lineage>
        <taxon>Viruses</taxon>
        <taxon>Duplodnaviria</taxon>
        <taxon>Heunggongvirae</taxon>
        <taxon>Uroviricota</taxon>
        <taxon>Caudoviricetes</taxon>
        <taxon>Andersonviridae</taxon>
        <taxon>Ounavirinae</taxon>
        <taxon>Felixounavirus</taxon>
        <taxon>Felixounavirus JLBYU32</taxon>
    </lineage>
</organism>
<keyword evidence="2" id="KW-1185">Reference proteome</keyword>
<protein>
    <submittedName>
        <fullName evidence="1">RLF transduction protein</fullName>
    </submittedName>
</protein>
<evidence type="ECO:0000313" key="1">
    <source>
        <dbReference type="EMBL" id="UGO57066.1"/>
    </source>
</evidence>
<proteinExistence type="predicted"/>
<dbReference type="EMBL" id="OK272490">
    <property type="protein sequence ID" value="UGO57066.1"/>
    <property type="molecule type" value="Genomic_DNA"/>
</dbReference>
<name>A0AAE8YYY2_9CAUD</name>
<dbReference type="Proteomes" id="UP000827665">
    <property type="component" value="Segment"/>
</dbReference>
<accession>A0AAE8YYY2</accession>
<sequence>MVIMDSQNINKEGVAQKSHFSNYNISMTVFMNDPLLEKYGETPDTLLDNEQVLKAVLYKYGIDIEKEYSFEICQHRNTFGKVVMAPLFMGVERTDYGWLYLKRNLEKYRV</sequence>